<keyword evidence="3" id="KW-1185">Reference proteome</keyword>
<name>A0A401U0F1_CHIPU</name>
<accession>A0A401U0F1</accession>
<proteinExistence type="predicted"/>
<sequence>MRDGQDARGDRSAGAAGRAAGGMLEIPGIAGRAEQTRFRRRHQAEFRARALAEDRKSRIEEALGQRPVVVCDEVLQQAGARRGAGALEQIEVFQQERNAGERAVGQA</sequence>
<evidence type="ECO:0000313" key="3">
    <source>
        <dbReference type="Proteomes" id="UP000287033"/>
    </source>
</evidence>
<gene>
    <name evidence="2" type="ORF">chiPu_0032237</name>
</gene>
<feature type="compositionally biased region" description="Basic and acidic residues" evidence="1">
    <location>
        <begin position="1"/>
        <end position="11"/>
    </location>
</feature>
<dbReference type="EMBL" id="BEZZ01231106">
    <property type="protein sequence ID" value="GCC48359.1"/>
    <property type="molecule type" value="Genomic_DNA"/>
</dbReference>
<organism evidence="2 3">
    <name type="scientific">Chiloscyllium punctatum</name>
    <name type="common">Brownbanded bambooshark</name>
    <name type="synonym">Hemiscyllium punctatum</name>
    <dbReference type="NCBI Taxonomy" id="137246"/>
    <lineage>
        <taxon>Eukaryota</taxon>
        <taxon>Metazoa</taxon>
        <taxon>Chordata</taxon>
        <taxon>Craniata</taxon>
        <taxon>Vertebrata</taxon>
        <taxon>Chondrichthyes</taxon>
        <taxon>Elasmobranchii</taxon>
        <taxon>Galeomorphii</taxon>
        <taxon>Galeoidea</taxon>
        <taxon>Orectolobiformes</taxon>
        <taxon>Hemiscylliidae</taxon>
        <taxon>Chiloscyllium</taxon>
    </lineage>
</organism>
<reference evidence="2 3" key="1">
    <citation type="journal article" date="2018" name="Nat. Ecol. Evol.">
        <title>Shark genomes provide insights into elasmobranch evolution and the origin of vertebrates.</title>
        <authorList>
            <person name="Hara Y"/>
            <person name="Yamaguchi K"/>
            <person name="Onimaru K"/>
            <person name="Kadota M"/>
            <person name="Koyanagi M"/>
            <person name="Keeley SD"/>
            <person name="Tatsumi K"/>
            <person name="Tanaka K"/>
            <person name="Motone F"/>
            <person name="Kageyama Y"/>
            <person name="Nozu R"/>
            <person name="Adachi N"/>
            <person name="Nishimura O"/>
            <person name="Nakagawa R"/>
            <person name="Tanegashima C"/>
            <person name="Kiyatake I"/>
            <person name="Matsumoto R"/>
            <person name="Murakumo K"/>
            <person name="Nishida K"/>
            <person name="Terakita A"/>
            <person name="Kuratani S"/>
            <person name="Sato K"/>
            <person name="Hyodo S Kuraku.S."/>
        </authorList>
    </citation>
    <scope>NUCLEOTIDE SEQUENCE [LARGE SCALE GENOMIC DNA]</scope>
</reference>
<feature type="non-terminal residue" evidence="2">
    <location>
        <position position="107"/>
    </location>
</feature>
<feature type="region of interest" description="Disordered" evidence="1">
    <location>
        <begin position="1"/>
        <end position="20"/>
    </location>
</feature>
<evidence type="ECO:0000256" key="1">
    <source>
        <dbReference type="SAM" id="MobiDB-lite"/>
    </source>
</evidence>
<protein>
    <submittedName>
        <fullName evidence="2">Uncharacterized protein</fullName>
    </submittedName>
</protein>
<evidence type="ECO:0000313" key="2">
    <source>
        <dbReference type="EMBL" id="GCC48359.1"/>
    </source>
</evidence>
<dbReference type="Proteomes" id="UP000287033">
    <property type="component" value="Unassembled WGS sequence"/>
</dbReference>
<dbReference type="AlphaFoldDB" id="A0A401U0F1"/>
<comment type="caution">
    <text evidence="2">The sequence shown here is derived from an EMBL/GenBank/DDBJ whole genome shotgun (WGS) entry which is preliminary data.</text>
</comment>